<dbReference type="GO" id="GO:0012505">
    <property type="term" value="C:endomembrane system"/>
    <property type="evidence" value="ECO:0007669"/>
    <property type="project" value="UniProtKB-SubCell"/>
</dbReference>
<accession>A0A0R3TH96</accession>
<evidence type="ECO:0000256" key="5">
    <source>
        <dbReference type="ARBA" id="ARBA00022741"/>
    </source>
</evidence>
<keyword evidence="8 9" id="KW-0472">Membrane</keyword>
<name>A0A0R3TH96_RODNA</name>
<dbReference type="PANTHER" id="PTHR24223:SF443">
    <property type="entry name" value="MULTIDRUG-RESISTANCE LIKE PROTEIN 1, ISOFORM I"/>
    <property type="match status" value="1"/>
</dbReference>
<dbReference type="PANTHER" id="PTHR24223">
    <property type="entry name" value="ATP-BINDING CASSETTE SUB-FAMILY C"/>
    <property type="match status" value="1"/>
</dbReference>
<dbReference type="GO" id="GO:0016020">
    <property type="term" value="C:membrane"/>
    <property type="evidence" value="ECO:0007669"/>
    <property type="project" value="InterPro"/>
</dbReference>
<proteinExistence type="predicted"/>
<dbReference type="InterPro" id="IPR036640">
    <property type="entry name" value="ABC1_TM_sf"/>
</dbReference>
<dbReference type="STRING" id="102285.A0A0R3TH96"/>
<evidence type="ECO:0000259" key="10">
    <source>
        <dbReference type="PROSITE" id="PS50929"/>
    </source>
</evidence>
<evidence type="ECO:0000256" key="3">
    <source>
        <dbReference type="ARBA" id="ARBA00022692"/>
    </source>
</evidence>
<evidence type="ECO:0000256" key="8">
    <source>
        <dbReference type="ARBA" id="ARBA00023136"/>
    </source>
</evidence>
<dbReference type="InterPro" id="IPR050173">
    <property type="entry name" value="ABC_transporter_C-like"/>
</dbReference>
<feature type="transmembrane region" description="Helical" evidence="9">
    <location>
        <begin position="28"/>
        <end position="50"/>
    </location>
</feature>
<comment type="subcellular location">
    <subcellularLocation>
        <location evidence="1">Endomembrane system</location>
        <topology evidence="1">Multi-pass membrane protein</topology>
    </subcellularLocation>
</comment>
<reference evidence="11" key="1">
    <citation type="submission" date="2017-02" db="UniProtKB">
        <authorList>
            <consortium name="WormBaseParasite"/>
        </authorList>
    </citation>
    <scope>IDENTIFICATION</scope>
</reference>
<evidence type="ECO:0000256" key="9">
    <source>
        <dbReference type="SAM" id="Phobius"/>
    </source>
</evidence>
<keyword evidence="6" id="KW-0067">ATP-binding</keyword>
<keyword evidence="5" id="KW-0547">Nucleotide-binding</keyword>
<feature type="domain" description="ABC transmembrane type-1" evidence="10">
    <location>
        <begin position="1"/>
        <end position="105"/>
    </location>
</feature>
<evidence type="ECO:0000256" key="7">
    <source>
        <dbReference type="ARBA" id="ARBA00022989"/>
    </source>
</evidence>
<feature type="transmembrane region" description="Helical" evidence="9">
    <location>
        <begin position="56"/>
        <end position="74"/>
    </location>
</feature>
<dbReference type="Pfam" id="PF00664">
    <property type="entry name" value="ABC_membrane"/>
    <property type="match status" value="1"/>
</dbReference>
<protein>
    <submittedName>
        <fullName evidence="11">ABC transmembrane type-1 domain-containing protein</fullName>
    </submittedName>
</protein>
<dbReference type="SUPFAM" id="SSF90123">
    <property type="entry name" value="ABC transporter transmembrane region"/>
    <property type="match status" value="1"/>
</dbReference>
<evidence type="ECO:0000256" key="2">
    <source>
        <dbReference type="ARBA" id="ARBA00022448"/>
    </source>
</evidence>
<dbReference type="GO" id="GO:0005524">
    <property type="term" value="F:ATP binding"/>
    <property type="evidence" value="ECO:0007669"/>
    <property type="project" value="UniProtKB-KW"/>
</dbReference>
<keyword evidence="2" id="KW-0813">Transport</keyword>
<sequence>LSAASRGESTTGEITNLMSIDAGRLQMLMLYIHVLWSAPFQVGLAIYLIWQQIGPSVFPGVLILLIMIPINTLVAKKSKSFQEKELKTTDKRIKLISEILNGIRVYLLFTLFPPIFNFI</sequence>
<dbReference type="WBParaSite" id="HNAJ_0000643701-mRNA-1">
    <property type="protein sequence ID" value="HNAJ_0000643701-mRNA-1"/>
    <property type="gene ID" value="HNAJ_0000643701"/>
</dbReference>
<dbReference type="Gene3D" id="1.20.1560.10">
    <property type="entry name" value="ABC transporter type 1, transmembrane domain"/>
    <property type="match status" value="1"/>
</dbReference>
<evidence type="ECO:0000313" key="11">
    <source>
        <dbReference type="WBParaSite" id="HNAJ_0000643701-mRNA-1"/>
    </source>
</evidence>
<keyword evidence="7 9" id="KW-1133">Transmembrane helix</keyword>
<evidence type="ECO:0000256" key="1">
    <source>
        <dbReference type="ARBA" id="ARBA00004127"/>
    </source>
</evidence>
<feature type="transmembrane region" description="Helical" evidence="9">
    <location>
        <begin position="95"/>
        <end position="116"/>
    </location>
</feature>
<keyword evidence="3 9" id="KW-0812">Transmembrane</keyword>
<organism evidence="11">
    <name type="scientific">Rodentolepis nana</name>
    <name type="common">Dwarf tapeworm</name>
    <name type="synonym">Hymenolepis nana</name>
    <dbReference type="NCBI Taxonomy" id="102285"/>
    <lineage>
        <taxon>Eukaryota</taxon>
        <taxon>Metazoa</taxon>
        <taxon>Spiralia</taxon>
        <taxon>Lophotrochozoa</taxon>
        <taxon>Platyhelminthes</taxon>
        <taxon>Cestoda</taxon>
        <taxon>Eucestoda</taxon>
        <taxon>Cyclophyllidea</taxon>
        <taxon>Hymenolepididae</taxon>
        <taxon>Rodentolepis</taxon>
    </lineage>
</organism>
<evidence type="ECO:0000256" key="4">
    <source>
        <dbReference type="ARBA" id="ARBA00022737"/>
    </source>
</evidence>
<dbReference type="PROSITE" id="PS50929">
    <property type="entry name" value="ABC_TM1F"/>
    <property type="match status" value="1"/>
</dbReference>
<keyword evidence="4" id="KW-0677">Repeat</keyword>
<dbReference type="InterPro" id="IPR011527">
    <property type="entry name" value="ABC1_TM_dom"/>
</dbReference>
<dbReference type="AlphaFoldDB" id="A0A0R3TH96"/>
<evidence type="ECO:0000256" key="6">
    <source>
        <dbReference type="ARBA" id="ARBA00022840"/>
    </source>
</evidence>
<dbReference type="GO" id="GO:0140359">
    <property type="term" value="F:ABC-type transporter activity"/>
    <property type="evidence" value="ECO:0007669"/>
    <property type="project" value="InterPro"/>
</dbReference>